<protein>
    <submittedName>
        <fullName evidence="1">Uncharacterized protein</fullName>
    </submittedName>
</protein>
<name>A0A6V7HQ77_9HYME</name>
<organism evidence="1">
    <name type="scientific">Bracon brevicornis</name>
    <dbReference type="NCBI Taxonomy" id="1563983"/>
    <lineage>
        <taxon>Eukaryota</taxon>
        <taxon>Metazoa</taxon>
        <taxon>Ecdysozoa</taxon>
        <taxon>Arthropoda</taxon>
        <taxon>Hexapoda</taxon>
        <taxon>Insecta</taxon>
        <taxon>Pterygota</taxon>
        <taxon>Neoptera</taxon>
        <taxon>Endopterygota</taxon>
        <taxon>Hymenoptera</taxon>
        <taxon>Apocrita</taxon>
        <taxon>Ichneumonoidea</taxon>
        <taxon>Braconidae</taxon>
        <taxon>Braconinae</taxon>
        <taxon>Bracon</taxon>
    </lineage>
</organism>
<dbReference type="EMBL" id="CADCXW020000001">
    <property type="protein sequence ID" value="CAD1528642.1"/>
    <property type="molecule type" value="Genomic_DNA"/>
</dbReference>
<proteinExistence type="predicted"/>
<sequence>MANTIIVYQVFWHQQPEMTTTMTNGTGNALSLLNTTI</sequence>
<gene>
    <name evidence="1" type="ORF">BBRV_LOCUS2355</name>
</gene>
<accession>A0A6V7HQ77</accession>
<reference evidence="1" key="1">
    <citation type="submission" date="2020-07" db="EMBL/GenBank/DDBJ databases">
        <authorList>
            <person name="Ferguson B K."/>
        </authorList>
    </citation>
    <scope>NUCLEOTIDE SEQUENCE</scope>
    <source>
        <strain evidence="1">L06</strain>
    </source>
</reference>
<evidence type="ECO:0000313" key="1">
    <source>
        <dbReference type="EMBL" id="CAD1528642.1"/>
    </source>
</evidence>
<dbReference type="AlphaFoldDB" id="A0A6V7HQ77"/>